<protein>
    <submittedName>
        <fullName evidence="2">Uncharacterized protein</fullName>
    </submittedName>
</protein>
<evidence type="ECO:0000313" key="2">
    <source>
        <dbReference type="EMBL" id="TKR64756.1"/>
    </source>
</evidence>
<reference evidence="2 3" key="2">
    <citation type="journal article" date="2019" name="G3 (Bethesda)">
        <title>Hybrid Assembly of the Genome of the Entomopathogenic Nematode Steinernema carpocapsae Identifies the X-Chromosome.</title>
        <authorList>
            <person name="Serra L."/>
            <person name="Macchietto M."/>
            <person name="Macias-Munoz A."/>
            <person name="McGill C.J."/>
            <person name="Rodriguez I.M."/>
            <person name="Rodriguez B."/>
            <person name="Murad R."/>
            <person name="Mortazavi A."/>
        </authorList>
    </citation>
    <scope>NUCLEOTIDE SEQUENCE [LARGE SCALE GENOMIC DNA]</scope>
    <source>
        <strain evidence="2 3">ALL</strain>
    </source>
</reference>
<name>A0A4U5M783_STECR</name>
<dbReference type="Proteomes" id="UP000298663">
    <property type="component" value="Unassembled WGS sequence"/>
</dbReference>
<evidence type="ECO:0000256" key="1">
    <source>
        <dbReference type="SAM" id="MobiDB-lite"/>
    </source>
</evidence>
<sequence>MIYDYCEDSATEQEIEEISATEDDADDWGSLDDATEAPSLQGIKKEIEENEANSEFYFAKTFDFPSGKDDGWLNDDGFYVLKACESFCNIEGSENKSIKDIL</sequence>
<gene>
    <name evidence="2" type="ORF">L596_025242</name>
</gene>
<feature type="region of interest" description="Disordered" evidence="1">
    <location>
        <begin position="1"/>
        <end position="35"/>
    </location>
</feature>
<dbReference type="AlphaFoldDB" id="A0A4U5M783"/>
<proteinExistence type="predicted"/>
<keyword evidence="3" id="KW-1185">Reference proteome</keyword>
<dbReference type="EMBL" id="AZBU02000009">
    <property type="protein sequence ID" value="TKR64756.1"/>
    <property type="molecule type" value="Genomic_DNA"/>
</dbReference>
<comment type="caution">
    <text evidence="2">The sequence shown here is derived from an EMBL/GenBank/DDBJ whole genome shotgun (WGS) entry which is preliminary data.</text>
</comment>
<accession>A0A4U5M783</accession>
<organism evidence="2 3">
    <name type="scientific">Steinernema carpocapsae</name>
    <name type="common">Entomopathogenic nematode</name>
    <dbReference type="NCBI Taxonomy" id="34508"/>
    <lineage>
        <taxon>Eukaryota</taxon>
        <taxon>Metazoa</taxon>
        <taxon>Ecdysozoa</taxon>
        <taxon>Nematoda</taxon>
        <taxon>Chromadorea</taxon>
        <taxon>Rhabditida</taxon>
        <taxon>Tylenchina</taxon>
        <taxon>Panagrolaimomorpha</taxon>
        <taxon>Strongyloidoidea</taxon>
        <taxon>Steinernematidae</taxon>
        <taxon>Steinernema</taxon>
    </lineage>
</organism>
<evidence type="ECO:0000313" key="3">
    <source>
        <dbReference type="Proteomes" id="UP000298663"/>
    </source>
</evidence>
<reference evidence="2 3" key="1">
    <citation type="journal article" date="2015" name="Genome Biol.">
        <title>Comparative genomics of Steinernema reveals deeply conserved gene regulatory networks.</title>
        <authorList>
            <person name="Dillman A.R."/>
            <person name="Macchietto M."/>
            <person name="Porter C.F."/>
            <person name="Rogers A."/>
            <person name="Williams B."/>
            <person name="Antoshechkin I."/>
            <person name="Lee M.M."/>
            <person name="Goodwin Z."/>
            <person name="Lu X."/>
            <person name="Lewis E.E."/>
            <person name="Goodrich-Blair H."/>
            <person name="Stock S.P."/>
            <person name="Adams B.J."/>
            <person name="Sternberg P.W."/>
            <person name="Mortazavi A."/>
        </authorList>
    </citation>
    <scope>NUCLEOTIDE SEQUENCE [LARGE SCALE GENOMIC DNA]</scope>
    <source>
        <strain evidence="2 3">ALL</strain>
    </source>
</reference>